<feature type="signal peptide" evidence="1">
    <location>
        <begin position="1"/>
        <end position="21"/>
    </location>
</feature>
<evidence type="ECO:0000313" key="2">
    <source>
        <dbReference type="EMBL" id="TCM84745.1"/>
    </source>
</evidence>
<evidence type="ECO:0008006" key="4">
    <source>
        <dbReference type="Google" id="ProtNLM"/>
    </source>
</evidence>
<evidence type="ECO:0000256" key="1">
    <source>
        <dbReference type="SAM" id="SignalP"/>
    </source>
</evidence>
<name>A0A4R1YUI9_9RHOB</name>
<dbReference type="Proteomes" id="UP000295277">
    <property type="component" value="Unassembled WGS sequence"/>
</dbReference>
<dbReference type="EMBL" id="SLVM01000010">
    <property type="protein sequence ID" value="TCM84745.1"/>
    <property type="molecule type" value="Genomic_DNA"/>
</dbReference>
<feature type="chain" id="PRO_5020225888" description="Chitin binding peritrophin-A-like protein" evidence="1">
    <location>
        <begin position="22"/>
        <end position="54"/>
    </location>
</feature>
<keyword evidence="1" id="KW-0732">Signal</keyword>
<dbReference type="RefSeq" id="WP_165899202.1">
    <property type="nucleotide sequence ID" value="NZ_SLVM01000010.1"/>
</dbReference>
<sequence>MTFKTILSAAVLTLAPTLALANGCGWEKRMNASQCADGKVFDSASGTCVDQATS</sequence>
<protein>
    <recommendedName>
        <fullName evidence="4">Chitin binding peritrophin-A-like protein</fullName>
    </recommendedName>
</protein>
<reference evidence="2 3" key="1">
    <citation type="submission" date="2019-03" db="EMBL/GenBank/DDBJ databases">
        <title>Genomic Encyclopedia of Type Strains, Phase IV (KMG-IV): sequencing the most valuable type-strain genomes for metagenomic binning, comparative biology and taxonomic classification.</title>
        <authorList>
            <person name="Goeker M."/>
        </authorList>
    </citation>
    <scope>NUCLEOTIDE SEQUENCE [LARGE SCALE GENOMIC DNA]</scope>
    <source>
        <strain evidence="2 3">DSM 21153</strain>
    </source>
</reference>
<organism evidence="2 3">
    <name type="scientific">Rhodovulum steppense</name>
    <dbReference type="NCBI Taxonomy" id="540251"/>
    <lineage>
        <taxon>Bacteria</taxon>
        <taxon>Pseudomonadati</taxon>
        <taxon>Pseudomonadota</taxon>
        <taxon>Alphaproteobacteria</taxon>
        <taxon>Rhodobacterales</taxon>
        <taxon>Paracoccaceae</taxon>
        <taxon>Rhodovulum</taxon>
    </lineage>
</organism>
<proteinExistence type="predicted"/>
<keyword evidence="3" id="KW-1185">Reference proteome</keyword>
<dbReference type="AlphaFoldDB" id="A0A4R1YUI9"/>
<gene>
    <name evidence="2" type="ORF">EV216_11061</name>
</gene>
<accession>A0A4R1YUI9</accession>
<comment type="caution">
    <text evidence="2">The sequence shown here is derived from an EMBL/GenBank/DDBJ whole genome shotgun (WGS) entry which is preliminary data.</text>
</comment>
<evidence type="ECO:0000313" key="3">
    <source>
        <dbReference type="Proteomes" id="UP000295277"/>
    </source>
</evidence>